<keyword evidence="2" id="KW-1185">Reference proteome</keyword>
<sequence>MTEVSVDQQLKSKERAATMSNKKEKKGVLRSLSFQFSSSLLRGKQKVSDVIRGSYDVPTVQRTHPEISICDSTQGVQCHGILLKQHKRRNRSARWNKRLIDFRFFILKECFLLYYKVSIKKLFEKTRRIDLHPKGIIPLVGCSIVAGQDHGHKFCLLITHTQFKAAIIVCASDSKAQEMWLKALREATKMFDAFSFIFHLILFLLPCHLKYLKGLEVIRLYYRVEISAEHDWQHYESLIVFRHR</sequence>
<accession>A0A0M3IKM8</accession>
<protein>
    <submittedName>
        <fullName evidence="3">PH domain-containing protein</fullName>
    </submittedName>
</protein>
<proteinExistence type="predicted"/>
<feature type="domain" description="PH" evidence="1">
    <location>
        <begin position="75"/>
        <end position="189"/>
    </location>
</feature>
<dbReference type="SMART" id="SM00233">
    <property type="entry name" value="PH"/>
    <property type="match status" value="1"/>
</dbReference>
<dbReference type="PANTHER" id="PTHR14383">
    <property type="entry name" value="SWAP-70 RECOMBINASE"/>
    <property type="match status" value="1"/>
</dbReference>
<dbReference type="PANTHER" id="PTHR14383:SF1">
    <property type="entry name" value="PLECKSTRIN HOMOLOGY DOMAIN-CONTAINING FAMILY D MEMBER 1"/>
    <property type="match status" value="1"/>
</dbReference>
<dbReference type="WBParaSite" id="ALUE_0001930401-mRNA-1">
    <property type="protein sequence ID" value="ALUE_0001930401-mRNA-1"/>
    <property type="gene ID" value="ALUE_0001930401"/>
</dbReference>
<dbReference type="Proteomes" id="UP000036681">
    <property type="component" value="Unplaced"/>
</dbReference>
<dbReference type="SUPFAM" id="SSF50729">
    <property type="entry name" value="PH domain-like"/>
    <property type="match status" value="1"/>
</dbReference>
<dbReference type="InterPro" id="IPR011993">
    <property type="entry name" value="PH-like_dom_sf"/>
</dbReference>
<dbReference type="Gene3D" id="2.30.29.30">
    <property type="entry name" value="Pleckstrin-homology domain (PH domain)/Phosphotyrosine-binding domain (PTB)"/>
    <property type="match status" value="1"/>
</dbReference>
<dbReference type="PROSITE" id="PS50003">
    <property type="entry name" value="PH_DOMAIN"/>
    <property type="match status" value="1"/>
</dbReference>
<organism evidence="2 3">
    <name type="scientific">Ascaris lumbricoides</name>
    <name type="common">Giant roundworm</name>
    <dbReference type="NCBI Taxonomy" id="6252"/>
    <lineage>
        <taxon>Eukaryota</taxon>
        <taxon>Metazoa</taxon>
        <taxon>Ecdysozoa</taxon>
        <taxon>Nematoda</taxon>
        <taxon>Chromadorea</taxon>
        <taxon>Rhabditida</taxon>
        <taxon>Spirurina</taxon>
        <taxon>Ascaridomorpha</taxon>
        <taxon>Ascaridoidea</taxon>
        <taxon>Ascarididae</taxon>
        <taxon>Ascaris</taxon>
    </lineage>
</organism>
<reference evidence="3" key="1">
    <citation type="submission" date="2016-05" db="UniProtKB">
        <authorList>
            <consortium name="WormBaseParasite"/>
        </authorList>
    </citation>
    <scope>IDENTIFICATION</scope>
</reference>
<evidence type="ECO:0000313" key="3">
    <source>
        <dbReference type="WBParaSite" id="ALUE_0001930401-mRNA-1"/>
    </source>
</evidence>
<evidence type="ECO:0000313" key="2">
    <source>
        <dbReference type="Proteomes" id="UP000036681"/>
    </source>
</evidence>
<evidence type="ECO:0000259" key="1">
    <source>
        <dbReference type="PROSITE" id="PS50003"/>
    </source>
</evidence>
<dbReference type="InterPro" id="IPR001849">
    <property type="entry name" value="PH_domain"/>
</dbReference>
<name>A0A0M3IKM8_ASCLU</name>
<dbReference type="Pfam" id="PF00169">
    <property type="entry name" value="PH"/>
    <property type="match status" value="1"/>
</dbReference>
<dbReference type="AlphaFoldDB" id="A0A0M3IKM8"/>